<name>A0AAV4Q4N1_CAEEX</name>
<proteinExistence type="predicted"/>
<dbReference type="Proteomes" id="UP001054945">
    <property type="component" value="Unassembled WGS sequence"/>
</dbReference>
<dbReference type="AlphaFoldDB" id="A0AAV4Q4N1"/>
<comment type="caution">
    <text evidence="1">The sequence shown here is derived from an EMBL/GenBank/DDBJ whole genome shotgun (WGS) entry which is preliminary data.</text>
</comment>
<dbReference type="Gene3D" id="3.40.190.10">
    <property type="entry name" value="Periplasmic binding protein-like II"/>
    <property type="match status" value="1"/>
</dbReference>
<dbReference type="EMBL" id="BPLR01005690">
    <property type="protein sequence ID" value="GIY04252.1"/>
    <property type="molecule type" value="Genomic_DNA"/>
</dbReference>
<evidence type="ECO:0000313" key="1">
    <source>
        <dbReference type="EMBL" id="GIY04252.1"/>
    </source>
</evidence>
<reference evidence="1 2" key="1">
    <citation type="submission" date="2021-06" db="EMBL/GenBank/DDBJ databases">
        <title>Caerostris extrusa draft genome.</title>
        <authorList>
            <person name="Kono N."/>
            <person name="Arakawa K."/>
        </authorList>
    </citation>
    <scope>NUCLEOTIDE SEQUENCE [LARGE SCALE GENOMIC DNA]</scope>
</reference>
<accession>A0AAV4Q4N1</accession>
<gene>
    <name evidence="1" type="ORF">CEXT_812521</name>
</gene>
<keyword evidence="2" id="KW-1185">Reference proteome</keyword>
<protein>
    <submittedName>
        <fullName evidence="1">Uncharacterized protein</fullName>
    </submittedName>
</protein>
<organism evidence="1 2">
    <name type="scientific">Caerostris extrusa</name>
    <name type="common">Bark spider</name>
    <name type="synonym">Caerostris bankana</name>
    <dbReference type="NCBI Taxonomy" id="172846"/>
    <lineage>
        <taxon>Eukaryota</taxon>
        <taxon>Metazoa</taxon>
        <taxon>Ecdysozoa</taxon>
        <taxon>Arthropoda</taxon>
        <taxon>Chelicerata</taxon>
        <taxon>Arachnida</taxon>
        <taxon>Araneae</taxon>
        <taxon>Araneomorphae</taxon>
        <taxon>Entelegynae</taxon>
        <taxon>Araneoidea</taxon>
        <taxon>Araneidae</taxon>
        <taxon>Caerostris</taxon>
    </lineage>
</organism>
<evidence type="ECO:0000313" key="2">
    <source>
        <dbReference type="Proteomes" id="UP001054945"/>
    </source>
</evidence>
<sequence length="70" mass="7426">MTLDVQTGAAHMVFTAFSVTSERSRVIDYPSPSITRGVLPHLHSRKGGSSLCLSYLSARNSGLLSSSVST</sequence>